<accession>A0A423EZY9</accession>
<dbReference type="Proteomes" id="UP000283389">
    <property type="component" value="Unassembled WGS sequence"/>
</dbReference>
<evidence type="ECO:0008006" key="3">
    <source>
        <dbReference type="Google" id="ProtNLM"/>
    </source>
</evidence>
<gene>
    <name evidence="1" type="ORF">BK649_24925</name>
</gene>
<dbReference type="RefSeq" id="WP_185035945.1">
    <property type="nucleotide sequence ID" value="NZ_MOAZ01000018.1"/>
</dbReference>
<evidence type="ECO:0000313" key="1">
    <source>
        <dbReference type="EMBL" id="ROM46646.1"/>
    </source>
</evidence>
<organism evidence="1 2">
    <name type="scientific">Pseudomonas canadensis</name>
    <dbReference type="NCBI Taxonomy" id="915099"/>
    <lineage>
        <taxon>Bacteria</taxon>
        <taxon>Pseudomonadati</taxon>
        <taxon>Pseudomonadota</taxon>
        <taxon>Gammaproteobacteria</taxon>
        <taxon>Pseudomonadales</taxon>
        <taxon>Pseudomonadaceae</taxon>
        <taxon>Pseudomonas</taxon>
    </lineage>
</organism>
<dbReference type="Gene3D" id="2.80.10.50">
    <property type="match status" value="2"/>
</dbReference>
<dbReference type="EMBL" id="MOAZ01000018">
    <property type="protein sequence ID" value="ROM46646.1"/>
    <property type="molecule type" value="Genomic_DNA"/>
</dbReference>
<sequence length="431" mass="46136">MPTTQPGTPDPAFGRLGEAVLAKIVEEHRELTVRHHIKGLTTDQDGNVLFSASFYRDAPPGYIYGLGRLDAKGNLDKKFGKNGLVLDRFVPDLPAGGSRLTVQRDGKILILGGTWPTSNDPWAALAIARLNSQGDLDTGFAENGVRVLTTHLDDELIEDSPTVHEQPDGHILITANYLKRGNTELTTGTLFRLRPDGVLDNSFNSNGRLDFKLTDPVAPTAINACISQGSDHKIVIAGHARPAPGLNKALFARLNHDGTLDASFGNAQTPGFHYVEDENVDDHASLNDLTQRADSSLVGAGQVGQDAADTRTRGLLRAITPNGAAHQLFNNGKPLLSQFESSRDTGWQRIISTRAGQLVTASTGGGIYVAQFNADATLNPAFNNQGYTYIDSAVVTKPVSLTERGDQRVIVAANITGIDPDGLGVLRGYFG</sequence>
<proteinExistence type="predicted"/>
<name>A0A423EZY9_9PSED</name>
<evidence type="ECO:0000313" key="2">
    <source>
        <dbReference type="Proteomes" id="UP000283389"/>
    </source>
</evidence>
<dbReference type="NCBIfam" id="TIGR02608">
    <property type="entry name" value="delta_60_rpt"/>
    <property type="match status" value="3"/>
</dbReference>
<protein>
    <recommendedName>
        <fullName evidence="3">Delta-60 repeat domain-containing protein</fullName>
    </recommendedName>
</protein>
<dbReference type="AlphaFoldDB" id="A0A423EZY9"/>
<comment type="caution">
    <text evidence="1">The sequence shown here is derived from an EMBL/GenBank/DDBJ whole genome shotgun (WGS) entry which is preliminary data.</text>
</comment>
<dbReference type="InterPro" id="IPR013431">
    <property type="entry name" value="Delta_60_rpt"/>
</dbReference>
<dbReference type="Pfam" id="PF17164">
    <property type="entry name" value="DUF5122"/>
    <property type="match status" value="3"/>
</dbReference>
<reference evidence="1 2" key="1">
    <citation type="submission" date="2016-10" db="EMBL/GenBank/DDBJ databases">
        <title>Comparative genome analysis of multiple Pseudomonas spp. focuses on biocontrol and plant growth promoting traits.</title>
        <authorList>
            <person name="Tao X.-Y."/>
            <person name="Taylor C.G."/>
        </authorList>
    </citation>
    <scope>NUCLEOTIDE SEQUENCE [LARGE SCALE GENOMIC DNA]</scope>
    <source>
        <strain evidence="1 2">36C8</strain>
    </source>
</reference>